<proteinExistence type="predicted"/>
<dbReference type="RefSeq" id="WP_011206376.1">
    <property type="nucleotide sequence ID" value="NZ_CP098241.1"/>
</dbReference>
<name>A0A223MB20_MESHO</name>
<keyword evidence="2" id="KW-0808">Transferase</keyword>
<gene>
    <name evidence="2" type="primary">upp</name>
    <name evidence="2" type="ORF">CIB43_00892</name>
</gene>
<dbReference type="AlphaFoldDB" id="A0A223MB20"/>
<dbReference type="CDD" id="cd06223">
    <property type="entry name" value="PRTases_typeI"/>
    <property type="match status" value="1"/>
</dbReference>
<dbReference type="InterPro" id="IPR029057">
    <property type="entry name" value="PRTase-like"/>
</dbReference>
<reference evidence="2 3" key="1">
    <citation type="submission" date="2017-08" db="EMBL/GenBank/DDBJ databases">
        <title>The complete genome sequence of a Mycoplasma hyopneumoniae isolate in Korea.</title>
        <authorList>
            <person name="Han J."/>
            <person name="Lee N."/>
        </authorList>
    </citation>
    <scope>NUCLEOTIDE SEQUENCE [LARGE SCALE GENOMIC DNA]</scope>
    <source>
        <strain evidence="2 3">KM014</strain>
    </source>
</reference>
<dbReference type="Gene3D" id="3.40.50.2020">
    <property type="match status" value="1"/>
</dbReference>
<evidence type="ECO:0000313" key="2">
    <source>
        <dbReference type="EMBL" id="ASU14775.1"/>
    </source>
</evidence>
<dbReference type="NCBIfam" id="NF001097">
    <property type="entry name" value="PRK00129.1"/>
    <property type="match status" value="1"/>
</dbReference>
<dbReference type="SUPFAM" id="SSF53271">
    <property type="entry name" value="PRTase-like"/>
    <property type="match status" value="1"/>
</dbReference>
<organism evidence="2 3">
    <name type="scientific">Mesomycoplasma hyopneumoniae</name>
    <name type="common">Mycoplasma hyopneumoniae</name>
    <dbReference type="NCBI Taxonomy" id="2099"/>
    <lineage>
        <taxon>Bacteria</taxon>
        <taxon>Bacillati</taxon>
        <taxon>Mycoplasmatota</taxon>
        <taxon>Mycoplasmoidales</taxon>
        <taxon>Metamycoplasmataceae</taxon>
        <taxon>Mesomycoplasma</taxon>
    </lineage>
</organism>
<dbReference type="EC" id="2.4.2.9" evidence="2"/>
<dbReference type="EMBL" id="CP022714">
    <property type="protein sequence ID" value="ASU14775.1"/>
    <property type="molecule type" value="Genomic_DNA"/>
</dbReference>
<sequence length="204" mass="22929">MEIKVDHPLIDSEIARIRQMTTLKDFRNSIKKISKLLAFPVLSRLETEEFRAKSVLGHEFLGHKIITKLVFIPILRAGFGMLDSFLELAPYAKVAPIGLKRNSDLSIQTYFESLPQANPNSVAIVLEPILATGNTLIRAIEIILEKGYKKIVIATMLTVQVGIDKILERYPQISIFFCQKDPKLNNKGYIIPGIGDAGDRFFSD</sequence>
<dbReference type="InterPro" id="IPR000836">
    <property type="entry name" value="PRTase_dom"/>
</dbReference>
<dbReference type="Proteomes" id="UP000215452">
    <property type="component" value="Chromosome"/>
</dbReference>
<dbReference type="GO" id="GO:0004845">
    <property type="term" value="F:uracil phosphoribosyltransferase activity"/>
    <property type="evidence" value="ECO:0007669"/>
    <property type="project" value="UniProtKB-EC"/>
</dbReference>
<evidence type="ECO:0000259" key="1">
    <source>
        <dbReference type="Pfam" id="PF14681"/>
    </source>
</evidence>
<evidence type="ECO:0000313" key="3">
    <source>
        <dbReference type="Proteomes" id="UP000215452"/>
    </source>
</evidence>
<feature type="domain" description="Phosphoribosyltransferase" evidence="1">
    <location>
        <begin position="5"/>
        <end position="202"/>
    </location>
</feature>
<keyword evidence="2" id="KW-0328">Glycosyltransferase</keyword>
<dbReference type="GeneID" id="41334826"/>
<dbReference type="OMA" id="KHKIGLM"/>
<accession>A0A223MB20</accession>
<protein>
    <submittedName>
        <fullName evidence="2">Uracil phosphoribosyltransferase</fullName>
        <ecNumber evidence="2">2.4.2.9</ecNumber>
    </submittedName>
</protein>
<dbReference type="Pfam" id="PF14681">
    <property type="entry name" value="UPRTase"/>
    <property type="match status" value="1"/>
</dbReference>